<protein>
    <submittedName>
        <fullName evidence="4">NADAR family protein</fullName>
    </submittedName>
</protein>
<proteinExistence type="predicted"/>
<name>A0ABQ0AEE9_9GAMM</name>
<sequence>MLSIPSALRFLKLLYRNIVFMKEIIKFYSVEDDYGVFSNFSRHPIKLKGKAWPTTEHYFQAMKFESLKDQKEIQNAKTPMEAARKGRDRKRQLRKNWESMKIDVMRAAIYAKFTQHEDLKNILLSTEDSKLVEHTENDNYWGDGGDGRGKNMLGHILMEVRSKLQSI</sequence>
<evidence type="ECO:0000313" key="5">
    <source>
        <dbReference type="Proteomes" id="UP001465153"/>
    </source>
</evidence>
<comment type="caution">
    <text evidence="4">The sequence shown here is derived from an EMBL/GenBank/DDBJ whole genome shotgun (WGS) entry which is preliminary data.</text>
</comment>
<dbReference type="Pfam" id="PF08719">
    <property type="entry name" value="NADAR"/>
    <property type="match status" value="1"/>
</dbReference>
<comment type="catalytic activity">
    <reaction evidence="1">
        <text>5-amino-6-(5-phospho-D-ribosylamino)uracil + H2O = 5,6-diaminouracil + D-ribose 5-phosphate</text>
        <dbReference type="Rhea" id="RHEA:55020"/>
        <dbReference type="ChEBI" id="CHEBI:15377"/>
        <dbReference type="ChEBI" id="CHEBI:46252"/>
        <dbReference type="ChEBI" id="CHEBI:58453"/>
        <dbReference type="ChEBI" id="CHEBI:78346"/>
    </reaction>
</comment>
<dbReference type="Proteomes" id="UP001465153">
    <property type="component" value="Unassembled WGS sequence"/>
</dbReference>
<evidence type="ECO:0000259" key="3">
    <source>
        <dbReference type="Pfam" id="PF08719"/>
    </source>
</evidence>
<evidence type="ECO:0000313" key="4">
    <source>
        <dbReference type="EMBL" id="GAA6170011.1"/>
    </source>
</evidence>
<comment type="catalytic activity">
    <reaction evidence="2">
        <text>2,5-diamino-6-hydroxy-4-(5-phosphoribosylamino)-pyrimidine + H2O = 2,5,6-triamino-4-hydroxypyrimidine + D-ribose 5-phosphate</text>
        <dbReference type="Rhea" id="RHEA:23436"/>
        <dbReference type="ChEBI" id="CHEBI:15377"/>
        <dbReference type="ChEBI" id="CHEBI:58614"/>
        <dbReference type="ChEBI" id="CHEBI:78346"/>
        <dbReference type="ChEBI" id="CHEBI:137796"/>
    </reaction>
</comment>
<keyword evidence="5" id="KW-1185">Reference proteome</keyword>
<dbReference type="InterPro" id="IPR012816">
    <property type="entry name" value="NADAR"/>
</dbReference>
<dbReference type="InterPro" id="IPR037238">
    <property type="entry name" value="YbiA-like_sf"/>
</dbReference>
<evidence type="ECO:0000256" key="2">
    <source>
        <dbReference type="ARBA" id="ARBA00000751"/>
    </source>
</evidence>
<dbReference type="CDD" id="cd15457">
    <property type="entry name" value="NADAR"/>
    <property type="match status" value="1"/>
</dbReference>
<accession>A0ABQ0AEE9</accession>
<gene>
    <name evidence="4" type="ORF">NBRC116591_38230</name>
</gene>
<dbReference type="NCBIfam" id="TIGR02464">
    <property type="entry name" value="ribofla_fusion"/>
    <property type="match status" value="1"/>
</dbReference>
<dbReference type="SUPFAM" id="SSF143990">
    <property type="entry name" value="YbiA-like"/>
    <property type="match status" value="1"/>
</dbReference>
<dbReference type="Gene3D" id="1.10.357.40">
    <property type="entry name" value="YbiA-like"/>
    <property type="match status" value="1"/>
</dbReference>
<organism evidence="4 5">
    <name type="scientific">Sessilibacter corallicola</name>
    <dbReference type="NCBI Taxonomy" id="2904075"/>
    <lineage>
        <taxon>Bacteria</taxon>
        <taxon>Pseudomonadati</taxon>
        <taxon>Pseudomonadota</taxon>
        <taxon>Gammaproteobacteria</taxon>
        <taxon>Cellvibrionales</taxon>
        <taxon>Cellvibrionaceae</taxon>
        <taxon>Sessilibacter</taxon>
    </lineage>
</organism>
<evidence type="ECO:0000256" key="1">
    <source>
        <dbReference type="ARBA" id="ARBA00000022"/>
    </source>
</evidence>
<feature type="domain" description="NADAR" evidence="3">
    <location>
        <begin position="27"/>
        <end position="165"/>
    </location>
</feature>
<dbReference type="EMBL" id="BAABWN010000018">
    <property type="protein sequence ID" value="GAA6170011.1"/>
    <property type="molecule type" value="Genomic_DNA"/>
</dbReference>
<reference evidence="4 5" key="1">
    <citation type="submission" date="2024-04" db="EMBL/GenBank/DDBJ databases">
        <title>Draft genome sequence of Sessilibacter corallicola NBRC 116591.</title>
        <authorList>
            <person name="Miyakawa T."/>
            <person name="Kusuya Y."/>
            <person name="Miura T."/>
        </authorList>
    </citation>
    <scope>NUCLEOTIDE SEQUENCE [LARGE SCALE GENOMIC DNA]</scope>
    <source>
        <strain evidence="4 5">KU-00831-HH</strain>
    </source>
</reference>